<keyword evidence="15" id="KW-0812">Transmembrane</keyword>
<dbReference type="PANTHER" id="PTHR32282">
    <property type="entry name" value="BINDING PROTEIN TRANSPEPTIDASE, PUTATIVE-RELATED"/>
    <property type="match status" value="1"/>
</dbReference>
<dbReference type="RefSeq" id="WP_191141309.1">
    <property type="nucleotide sequence ID" value="NZ_JACXAH010000002.1"/>
</dbReference>
<dbReference type="InterPro" id="IPR001264">
    <property type="entry name" value="Glyco_trans_51"/>
</dbReference>
<reference evidence="18" key="1">
    <citation type="submission" date="2020-09" db="EMBL/GenBank/DDBJ databases">
        <title>A novel bacterium of genus Hazenella, isolated from South China Sea.</title>
        <authorList>
            <person name="Huang H."/>
            <person name="Mo K."/>
            <person name="Hu Y."/>
        </authorList>
    </citation>
    <scope>NUCLEOTIDE SEQUENCE</scope>
    <source>
        <strain evidence="18">IB182357</strain>
    </source>
</reference>
<feature type="domain" description="Glycosyl transferase family 51" evidence="17">
    <location>
        <begin position="98"/>
        <end position="271"/>
    </location>
</feature>
<proteinExistence type="predicted"/>
<sequence length="703" mass="78980">MQNNESKSVQHPKRRGWRKVLKITTTILFTMFVLILCTAVGVVGVGAGLVSALTKDEKIRVKEDFEKELTGWSQTSSAYFTGKQPVKIGDMITFDERILIKDIDEVSPHLRNAFLAIEDREFYQHNGVNPRSLLRAAWQDFSDSDVSTGGSTITQQLIKNELLTKEKSYKRKAVEIVNSIRIEKYYEKETIFVAYMNSAYFGNGAHGKNMYGVKAAAKGIFNQSIDKMHLAQAAYIAGMVQRPNAYIPFGKDAENKLKLGLERQRLVLDQMLKYNKITKSEYDEAMAFDIKSSLAKRSDFPNGYEKYPFIIQAVENEAIEILSQLDDGKKDREDYRKQVRQGGYKIYTTIDQKMYEAINNADQSLRFPTKPIKGATRQEQVGAVMMENKTGAVLAFYAGPNFDQNQMDHAFEAKNQPGSAIKPLLVYGPAMEEGLLSSGSIIIDEPIMKAGTNKPYNNSGKKNYGRVTAAQALQHSYNIPVIKVFRRLGINKGYSYTSPMNITRHKNDYEAAALGGATVGYRVSDMTAAYAMIANNGMYNKPHTINKIVSHDGEIIYDFAKSHSPKKIFSPQTSYELTRMLRNVVTSGTGRRIGSQVSGYNVAGKTGTTTSKHDLWFVGYTPEVSMGVWSGYDYNTPGNQNLAKNAWTIFFKAAAKANPDLIKRGSQFKPQPSLPFRCFECNRVVKKEEPKDKKKEENRSNNP</sequence>
<protein>
    <submittedName>
        <fullName evidence="18">Transglycosylase domain-containing protein</fullName>
    </submittedName>
</protein>
<keyword evidence="10 15" id="KW-0472">Membrane</keyword>
<comment type="caution">
    <text evidence="18">The sequence shown here is derived from an EMBL/GenBank/DDBJ whole genome shotgun (WGS) entry which is preliminary data.</text>
</comment>
<dbReference type="GO" id="GO:0006508">
    <property type="term" value="P:proteolysis"/>
    <property type="evidence" value="ECO:0007669"/>
    <property type="project" value="UniProtKB-KW"/>
</dbReference>
<keyword evidence="19" id="KW-1185">Reference proteome</keyword>
<feature type="domain" description="Penicillin-binding protein transpeptidase" evidence="16">
    <location>
        <begin position="382"/>
        <end position="623"/>
    </location>
</feature>
<comment type="catalytic activity">
    <reaction evidence="13">
        <text>Preferential cleavage: (Ac)2-L-Lys-D-Ala-|-D-Ala. Also transpeptidation of peptidyl-alanyl moieties that are N-acyl substituents of D-alanine.</text>
        <dbReference type="EC" id="3.4.16.4"/>
    </reaction>
</comment>
<keyword evidence="6" id="KW-0808">Transferase</keyword>
<dbReference type="InterPro" id="IPR036950">
    <property type="entry name" value="PBP_transglycosylase"/>
</dbReference>
<comment type="catalytic activity">
    <reaction evidence="14">
        <text>[GlcNAc-(1-&gt;4)-Mur2Ac(oyl-L-Ala-gamma-D-Glu-L-Lys-D-Ala-D-Ala)](n)-di-trans,octa-cis-undecaprenyl diphosphate + beta-D-GlcNAc-(1-&gt;4)-Mur2Ac(oyl-L-Ala-gamma-D-Glu-L-Lys-D-Ala-D-Ala)-di-trans,octa-cis-undecaprenyl diphosphate = [GlcNAc-(1-&gt;4)-Mur2Ac(oyl-L-Ala-gamma-D-Glu-L-Lys-D-Ala-D-Ala)](n+1)-di-trans,octa-cis-undecaprenyl diphosphate + di-trans,octa-cis-undecaprenyl diphosphate + H(+)</text>
        <dbReference type="Rhea" id="RHEA:23708"/>
        <dbReference type="Rhea" id="RHEA-COMP:9602"/>
        <dbReference type="Rhea" id="RHEA-COMP:9603"/>
        <dbReference type="ChEBI" id="CHEBI:15378"/>
        <dbReference type="ChEBI" id="CHEBI:58405"/>
        <dbReference type="ChEBI" id="CHEBI:60033"/>
        <dbReference type="ChEBI" id="CHEBI:78435"/>
        <dbReference type="EC" id="2.4.99.28"/>
    </reaction>
</comment>
<dbReference type="Gene3D" id="1.10.3810.10">
    <property type="entry name" value="Biosynthetic peptidoglycan transglycosylase-like"/>
    <property type="match status" value="1"/>
</dbReference>
<dbReference type="SUPFAM" id="SSF53955">
    <property type="entry name" value="Lysozyme-like"/>
    <property type="match status" value="1"/>
</dbReference>
<keyword evidence="7" id="KW-0378">Hydrolase</keyword>
<evidence type="ECO:0000259" key="16">
    <source>
        <dbReference type="Pfam" id="PF00905"/>
    </source>
</evidence>
<dbReference type="GO" id="GO:0009002">
    <property type="term" value="F:serine-type D-Ala-D-Ala carboxypeptidase activity"/>
    <property type="evidence" value="ECO:0007669"/>
    <property type="project" value="UniProtKB-EC"/>
</dbReference>
<evidence type="ECO:0000256" key="12">
    <source>
        <dbReference type="ARBA" id="ARBA00023316"/>
    </source>
</evidence>
<keyword evidence="15" id="KW-1133">Transmembrane helix</keyword>
<dbReference type="GO" id="GO:0008360">
    <property type="term" value="P:regulation of cell shape"/>
    <property type="evidence" value="ECO:0007669"/>
    <property type="project" value="UniProtKB-KW"/>
</dbReference>
<evidence type="ECO:0000256" key="13">
    <source>
        <dbReference type="ARBA" id="ARBA00034000"/>
    </source>
</evidence>
<keyword evidence="2" id="KW-1003">Cell membrane</keyword>
<evidence type="ECO:0000256" key="5">
    <source>
        <dbReference type="ARBA" id="ARBA00022676"/>
    </source>
</evidence>
<dbReference type="EMBL" id="JACXAH010000002">
    <property type="protein sequence ID" value="MBD1370932.1"/>
    <property type="molecule type" value="Genomic_DNA"/>
</dbReference>
<keyword evidence="12" id="KW-0961">Cell wall biogenesis/degradation</keyword>
<evidence type="ECO:0000256" key="2">
    <source>
        <dbReference type="ARBA" id="ARBA00022475"/>
    </source>
</evidence>
<dbReference type="InterPro" id="IPR001460">
    <property type="entry name" value="PCN-bd_Tpept"/>
</dbReference>
<keyword evidence="3" id="KW-0121">Carboxypeptidase</keyword>
<dbReference type="InterPro" id="IPR023346">
    <property type="entry name" value="Lysozyme-like_dom_sf"/>
</dbReference>
<keyword evidence="4" id="KW-0645">Protease</keyword>
<evidence type="ECO:0000256" key="3">
    <source>
        <dbReference type="ARBA" id="ARBA00022645"/>
    </source>
</evidence>
<dbReference type="Gene3D" id="3.40.710.10">
    <property type="entry name" value="DD-peptidase/beta-lactamase superfamily"/>
    <property type="match status" value="1"/>
</dbReference>
<dbReference type="GO" id="GO:0071555">
    <property type="term" value="P:cell wall organization"/>
    <property type="evidence" value="ECO:0007669"/>
    <property type="project" value="UniProtKB-KW"/>
</dbReference>
<dbReference type="Proteomes" id="UP000661691">
    <property type="component" value="Unassembled WGS sequence"/>
</dbReference>
<accession>A0A926N820</accession>
<dbReference type="GO" id="GO:0009252">
    <property type="term" value="P:peptidoglycan biosynthetic process"/>
    <property type="evidence" value="ECO:0007669"/>
    <property type="project" value="UniProtKB-KW"/>
</dbReference>
<dbReference type="PANTHER" id="PTHR32282:SF11">
    <property type="entry name" value="PENICILLIN-BINDING PROTEIN 1B"/>
    <property type="match status" value="1"/>
</dbReference>
<dbReference type="GO" id="GO:0008955">
    <property type="term" value="F:peptidoglycan glycosyltransferase activity"/>
    <property type="evidence" value="ECO:0007669"/>
    <property type="project" value="UniProtKB-EC"/>
</dbReference>
<evidence type="ECO:0000256" key="8">
    <source>
        <dbReference type="ARBA" id="ARBA00022960"/>
    </source>
</evidence>
<evidence type="ECO:0000259" key="17">
    <source>
        <dbReference type="Pfam" id="PF00912"/>
    </source>
</evidence>
<gene>
    <name evidence="18" type="ORF">IC620_00965</name>
</gene>
<dbReference type="GO" id="GO:0005886">
    <property type="term" value="C:plasma membrane"/>
    <property type="evidence" value="ECO:0007669"/>
    <property type="project" value="UniProtKB-SubCell"/>
</dbReference>
<keyword evidence="5" id="KW-0328">Glycosyltransferase</keyword>
<dbReference type="AlphaFoldDB" id="A0A926N820"/>
<dbReference type="InterPro" id="IPR050396">
    <property type="entry name" value="Glycosyltr_51/Transpeptidase"/>
</dbReference>
<evidence type="ECO:0000313" key="19">
    <source>
        <dbReference type="Proteomes" id="UP000661691"/>
    </source>
</evidence>
<comment type="subcellular location">
    <subcellularLocation>
        <location evidence="1">Cell membrane</location>
    </subcellularLocation>
</comment>
<dbReference type="SUPFAM" id="SSF56601">
    <property type="entry name" value="beta-lactamase/transpeptidase-like"/>
    <property type="match status" value="1"/>
</dbReference>
<evidence type="ECO:0000256" key="10">
    <source>
        <dbReference type="ARBA" id="ARBA00023136"/>
    </source>
</evidence>
<keyword evidence="11" id="KW-0511">Multifunctional enzyme</keyword>
<dbReference type="GO" id="GO:0008658">
    <property type="term" value="F:penicillin binding"/>
    <property type="evidence" value="ECO:0007669"/>
    <property type="project" value="InterPro"/>
</dbReference>
<keyword evidence="8" id="KW-0133">Cell shape</keyword>
<evidence type="ECO:0000313" key="18">
    <source>
        <dbReference type="EMBL" id="MBD1370932.1"/>
    </source>
</evidence>
<evidence type="ECO:0000256" key="1">
    <source>
        <dbReference type="ARBA" id="ARBA00004236"/>
    </source>
</evidence>
<keyword evidence="9" id="KW-0573">Peptidoglycan synthesis</keyword>
<dbReference type="Pfam" id="PF00912">
    <property type="entry name" value="Transgly"/>
    <property type="match status" value="1"/>
</dbReference>
<evidence type="ECO:0000256" key="15">
    <source>
        <dbReference type="SAM" id="Phobius"/>
    </source>
</evidence>
<dbReference type="GO" id="GO:0030288">
    <property type="term" value="C:outer membrane-bounded periplasmic space"/>
    <property type="evidence" value="ECO:0007669"/>
    <property type="project" value="TreeGrafter"/>
</dbReference>
<feature type="transmembrane region" description="Helical" evidence="15">
    <location>
        <begin position="20"/>
        <end position="53"/>
    </location>
</feature>
<evidence type="ECO:0000256" key="11">
    <source>
        <dbReference type="ARBA" id="ARBA00023268"/>
    </source>
</evidence>
<evidence type="ECO:0000256" key="9">
    <source>
        <dbReference type="ARBA" id="ARBA00022984"/>
    </source>
</evidence>
<dbReference type="Pfam" id="PF00905">
    <property type="entry name" value="Transpeptidase"/>
    <property type="match status" value="1"/>
</dbReference>
<dbReference type="InterPro" id="IPR012338">
    <property type="entry name" value="Beta-lactam/transpept-like"/>
</dbReference>
<organism evidence="18 19">
    <name type="scientific">Polycladospora coralii</name>
    <dbReference type="NCBI Taxonomy" id="2771432"/>
    <lineage>
        <taxon>Bacteria</taxon>
        <taxon>Bacillati</taxon>
        <taxon>Bacillota</taxon>
        <taxon>Bacilli</taxon>
        <taxon>Bacillales</taxon>
        <taxon>Thermoactinomycetaceae</taxon>
        <taxon>Polycladospora</taxon>
    </lineage>
</organism>
<evidence type="ECO:0000256" key="4">
    <source>
        <dbReference type="ARBA" id="ARBA00022670"/>
    </source>
</evidence>
<name>A0A926N820_9BACL</name>
<evidence type="ECO:0000256" key="6">
    <source>
        <dbReference type="ARBA" id="ARBA00022679"/>
    </source>
</evidence>
<evidence type="ECO:0000256" key="14">
    <source>
        <dbReference type="ARBA" id="ARBA00049902"/>
    </source>
</evidence>
<evidence type="ECO:0000256" key="7">
    <source>
        <dbReference type="ARBA" id="ARBA00022801"/>
    </source>
</evidence>